<sequence>GFRGTVSYIDKFADDTIGVAVALSTMTSPNQEKRWNSWGYPEFEGSDGKQYSILGGAKPFVRSSTLERDSAMLVLEASPNDQLSMVFDALYVDFKDEKILRGIEIPFAWGQGAIAASSATIDSESGFISSAVTQGQRVVVRNDYEDR</sequence>
<feature type="non-terminal residue" evidence="1">
    <location>
        <position position="1"/>
    </location>
</feature>
<keyword evidence="1" id="KW-0675">Receptor</keyword>
<name>A0A5S3YQF2_9GAMM</name>
<dbReference type="AlphaFoldDB" id="A0A5S3YQF2"/>
<evidence type="ECO:0000313" key="2">
    <source>
        <dbReference type="Proteomes" id="UP000305874"/>
    </source>
</evidence>
<organism evidence="1 2">
    <name type="scientific">Pseudoalteromonas ruthenica</name>
    <dbReference type="NCBI Taxonomy" id="151081"/>
    <lineage>
        <taxon>Bacteria</taxon>
        <taxon>Pseudomonadati</taxon>
        <taxon>Pseudomonadota</taxon>
        <taxon>Gammaproteobacteria</taxon>
        <taxon>Alteromonadales</taxon>
        <taxon>Pseudoalteromonadaceae</taxon>
        <taxon>Pseudoalteromonas</taxon>
    </lineage>
</organism>
<reference evidence="1 2" key="1">
    <citation type="submission" date="2017-12" db="EMBL/GenBank/DDBJ databases">
        <authorList>
            <person name="Paulsen S."/>
            <person name="Gram L.K."/>
        </authorList>
    </citation>
    <scope>NUCLEOTIDE SEQUENCE [LARGE SCALE GENOMIC DNA]</scope>
    <source>
        <strain evidence="1 2">S2897</strain>
    </source>
</reference>
<accession>A0A5S3YQF2</accession>
<dbReference type="EMBL" id="PNCG01000296">
    <property type="protein sequence ID" value="TMP78145.1"/>
    <property type="molecule type" value="Genomic_DNA"/>
</dbReference>
<comment type="caution">
    <text evidence="1">The sequence shown here is derived from an EMBL/GenBank/DDBJ whole genome shotgun (WGS) entry which is preliminary data.</text>
</comment>
<proteinExistence type="predicted"/>
<protein>
    <submittedName>
        <fullName evidence="1">TonB-dependent receptor</fullName>
    </submittedName>
</protein>
<evidence type="ECO:0000313" key="1">
    <source>
        <dbReference type="EMBL" id="TMP78145.1"/>
    </source>
</evidence>
<dbReference type="Proteomes" id="UP000305874">
    <property type="component" value="Unassembled WGS sequence"/>
</dbReference>
<gene>
    <name evidence="1" type="ORF">CWC05_20155</name>
</gene>
<reference evidence="2" key="2">
    <citation type="submission" date="2019-06" db="EMBL/GenBank/DDBJ databases">
        <title>Co-occurence of chitin degradation, pigmentation and bioactivity in marine Pseudoalteromonas.</title>
        <authorList>
            <person name="Sonnenschein E.C."/>
            <person name="Bech P.K."/>
        </authorList>
    </citation>
    <scope>NUCLEOTIDE SEQUENCE [LARGE SCALE GENOMIC DNA]</scope>
    <source>
        <strain evidence="2">S2897</strain>
    </source>
</reference>
<feature type="non-terminal residue" evidence="1">
    <location>
        <position position="147"/>
    </location>
</feature>